<comment type="caution">
    <text evidence="13">The sequence shown here is derived from an EMBL/GenBank/DDBJ whole genome shotgun (WGS) entry which is preliminary data.</text>
</comment>
<dbReference type="InterPro" id="IPR003710">
    <property type="entry name" value="ApbA"/>
</dbReference>
<evidence type="ECO:0000256" key="6">
    <source>
        <dbReference type="ARBA" id="ARBA00022857"/>
    </source>
</evidence>
<sequence length="309" mass="32278">MRILFLGAGAIGGYYASRLADAGADVSLLVRPGRAAQLERDGLVIASRGEVRRQRLPVLQSGQVDRLFDIVLLTCKAYDLGSAMEATAPAVGQGSLVLPLLNGIAHLDELDGRFGAARVLGGVAMIATMMEPDGTIRHIGPMDTLVLGDRSGTITPPVRTLAEAFAAGSVAARASAEIVQDLWEKWCMLAPGAALTCLMRGTVGEVMATEDGPALARLLLAEARAIAAAHGHAPRPPAIAHADRILTDPQSGWAASMMRDIQQGAPRVEAEHVVGDLVRRGRACGLASPMLAAAFAQLQVYNARAGRAS</sequence>
<evidence type="ECO:0000259" key="12">
    <source>
        <dbReference type="Pfam" id="PF08546"/>
    </source>
</evidence>
<dbReference type="PANTHER" id="PTHR21708">
    <property type="entry name" value="PROBABLE 2-DEHYDROPANTOATE 2-REDUCTASE"/>
    <property type="match status" value="1"/>
</dbReference>
<dbReference type="InterPro" id="IPR008927">
    <property type="entry name" value="6-PGluconate_DH-like_C_sf"/>
</dbReference>
<organism evidence="13 14">
    <name type="scientific">Belnapia arida</name>
    <dbReference type="NCBI Taxonomy" id="2804533"/>
    <lineage>
        <taxon>Bacteria</taxon>
        <taxon>Pseudomonadati</taxon>
        <taxon>Pseudomonadota</taxon>
        <taxon>Alphaproteobacteria</taxon>
        <taxon>Acetobacterales</taxon>
        <taxon>Roseomonadaceae</taxon>
        <taxon>Belnapia</taxon>
    </lineage>
</organism>
<comment type="catalytic activity">
    <reaction evidence="9 10">
        <text>(R)-pantoate + NADP(+) = 2-dehydropantoate + NADPH + H(+)</text>
        <dbReference type="Rhea" id="RHEA:16233"/>
        <dbReference type="ChEBI" id="CHEBI:11561"/>
        <dbReference type="ChEBI" id="CHEBI:15378"/>
        <dbReference type="ChEBI" id="CHEBI:15980"/>
        <dbReference type="ChEBI" id="CHEBI:57783"/>
        <dbReference type="ChEBI" id="CHEBI:58349"/>
        <dbReference type="EC" id="1.1.1.169"/>
    </reaction>
</comment>
<evidence type="ECO:0000256" key="9">
    <source>
        <dbReference type="ARBA" id="ARBA00048793"/>
    </source>
</evidence>
<feature type="domain" description="Ketopantoate reductase C-terminal" evidence="12">
    <location>
        <begin position="178"/>
        <end position="300"/>
    </location>
</feature>
<evidence type="ECO:0000256" key="4">
    <source>
        <dbReference type="ARBA" id="ARBA00019465"/>
    </source>
</evidence>
<dbReference type="Proteomes" id="UP000660885">
    <property type="component" value="Unassembled WGS sequence"/>
</dbReference>
<feature type="domain" description="Ketopantoate reductase N-terminal" evidence="11">
    <location>
        <begin position="3"/>
        <end position="150"/>
    </location>
</feature>
<dbReference type="GO" id="GO:0008677">
    <property type="term" value="F:2-dehydropantoate 2-reductase activity"/>
    <property type="evidence" value="ECO:0007669"/>
    <property type="project" value="UniProtKB-EC"/>
</dbReference>
<dbReference type="InterPro" id="IPR013332">
    <property type="entry name" value="KPR_N"/>
</dbReference>
<accession>A0ABS1U0F0</accession>
<dbReference type="NCBIfam" id="TIGR00745">
    <property type="entry name" value="apbA_panE"/>
    <property type="match status" value="1"/>
</dbReference>
<evidence type="ECO:0000256" key="2">
    <source>
        <dbReference type="ARBA" id="ARBA00007870"/>
    </source>
</evidence>
<dbReference type="InterPro" id="IPR036291">
    <property type="entry name" value="NAD(P)-bd_dom_sf"/>
</dbReference>
<evidence type="ECO:0000256" key="3">
    <source>
        <dbReference type="ARBA" id="ARBA00013014"/>
    </source>
</evidence>
<dbReference type="PANTHER" id="PTHR21708:SF26">
    <property type="entry name" value="2-DEHYDROPANTOATE 2-REDUCTASE"/>
    <property type="match status" value="1"/>
</dbReference>
<keyword evidence="6 10" id="KW-0521">NADP</keyword>
<dbReference type="InterPro" id="IPR013328">
    <property type="entry name" value="6PGD_dom2"/>
</dbReference>
<keyword evidence="7 10" id="KW-0560">Oxidoreductase</keyword>
<comment type="pathway">
    <text evidence="1 10">Cofactor biosynthesis; (R)-pantothenate biosynthesis; (R)-pantoate from 3-methyl-2-oxobutanoate: step 2/2.</text>
</comment>
<dbReference type="Pfam" id="PF02558">
    <property type="entry name" value="ApbA"/>
    <property type="match status" value="1"/>
</dbReference>
<proteinExistence type="inferred from homology"/>
<evidence type="ECO:0000259" key="11">
    <source>
        <dbReference type="Pfam" id="PF02558"/>
    </source>
</evidence>
<dbReference type="EMBL" id="JAETWB010000001">
    <property type="protein sequence ID" value="MBL6077590.1"/>
    <property type="molecule type" value="Genomic_DNA"/>
</dbReference>
<dbReference type="SUPFAM" id="SSF48179">
    <property type="entry name" value="6-phosphogluconate dehydrogenase C-terminal domain-like"/>
    <property type="match status" value="1"/>
</dbReference>
<dbReference type="SUPFAM" id="SSF51735">
    <property type="entry name" value="NAD(P)-binding Rossmann-fold domains"/>
    <property type="match status" value="1"/>
</dbReference>
<keyword evidence="5 10" id="KW-0566">Pantothenate biosynthesis</keyword>
<reference evidence="13 14" key="1">
    <citation type="submission" date="2021-01" db="EMBL/GenBank/DDBJ databases">
        <title>Belnapia mucosa sp. nov. and Belnapia arida sp. nov., isolated from the Tabernas Desert (Almeria, Spain).</title>
        <authorList>
            <person name="Molina-Menor E."/>
            <person name="Vidal-Verdu A."/>
            <person name="Calonge A."/>
            <person name="Satari L."/>
            <person name="Pereto J."/>
            <person name="Porcar M."/>
        </authorList>
    </citation>
    <scope>NUCLEOTIDE SEQUENCE [LARGE SCALE GENOMIC DNA]</scope>
    <source>
        <strain evidence="13 14">T18</strain>
    </source>
</reference>
<dbReference type="Gene3D" id="1.10.1040.10">
    <property type="entry name" value="N-(1-d-carboxylethyl)-l-norvaline Dehydrogenase, domain 2"/>
    <property type="match status" value="1"/>
</dbReference>
<evidence type="ECO:0000256" key="1">
    <source>
        <dbReference type="ARBA" id="ARBA00004994"/>
    </source>
</evidence>
<evidence type="ECO:0000313" key="13">
    <source>
        <dbReference type="EMBL" id="MBL6077590.1"/>
    </source>
</evidence>
<comment type="similarity">
    <text evidence="2 10">Belongs to the ketopantoate reductase family.</text>
</comment>
<evidence type="ECO:0000256" key="10">
    <source>
        <dbReference type="RuleBase" id="RU362068"/>
    </source>
</evidence>
<dbReference type="EC" id="1.1.1.169" evidence="3 10"/>
<dbReference type="RefSeq" id="WP_202830683.1">
    <property type="nucleotide sequence ID" value="NZ_JAETWB010000001.1"/>
</dbReference>
<protein>
    <recommendedName>
        <fullName evidence="4 10">2-dehydropantoate 2-reductase</fullName>
        <ecNumber evidence="3 10">1.1.1.169</ecNumber>
    </recommendedName>
    <alternativeName>
        <fullName evidence="8 10">Ketopantoate reductase</fullName>
    </alternativeName>
</protein>
<name>A0ABS1U0F0_9PROT</name>
<dbReference type="Gene3D" id="3.40.50.720">
    <property type="entry name" value="NAD(P)-binding Rossmann-like Domain"/>
    <property type="match status" value="1"/>
</dbReference>
<evidence type="ECO:0000313" key="14">
    <source>
        <dbReference type="Proteomes" id="UP000660885"/>
    </source>
</evidence>
<dbReference type="InterPro" id="IPR051402">
    <property type="entry name" value="KPR-Related"/>
</dbReference>
<evidence type="ECO:0000256" key="7">
    <source>
        <dbReference type="ARBA" id="ARBA00023002"/>
    </source>
</evidence>
<evidence type="ECO:0000256" key="5">
    <source>
        <dbReference type="ARBA" id="ARBA00022655"/>
    </source>
</evidence>
<keyword evidence="14" id="KW-1185">Reference proteome</keyword>
<evidence type="ECO:0000256" key="8">
    <source>
        <dbReference type="ARBA" id="ARBA00032024"/>
    </source>
</evidence>
<dbReference type="InterPro" id="IPR013752">
    <property type="entry name" value="KPA_reductase"/>
</dbReference>
<comment type="function">
    <text evidence="10">Catalyzes the NADPH-dependent reduction of ketopantoate into pantoic acid.</text>
</comment>
<gene>
    <name evidence="13" type="ORF">JMJ56_06195</name>
</gene>
<dbReference type="Pfam" id="PF08546">
    <property type="entry name" value="ApbA_C"/>
    <property type="match status" value="1"/>
</dbReference>